<feature type="compositionally biased region" description="Polar residues" evidence="1">
    <location>
        <begin position="20"/>
        <end position="36"/>
    </location>
</feature>
<keyword evidence="4" id="KW-1185">Reference proteome</keyword>
<feature type="compositionally biased region" description="Low complexity" evidence="1">
    <location>
        <begin position="305"/>
        <end position="333"/>
    </location>
</feature>
<feature type="compositionally biased region" description="Polar residues" evidence="1">
    <location>
        <begin position="105"/>
        <end position="124"/>
    </location>
</feature>
<dbReference type="Gene3D" id="1.10.8.270">
    <property type="entry name" value="putative rabgap domain of human tbc1 domain family member 14 like domains"/>
    <property type="match status" value="1"/>
</dbReference>
<feature type="compositionally biased region" description="Low complexity" evidence="1">
    <location>
        <begin position="58"/>
        <end position="92"/>
    </location>
</feature>
<dbReference type="PROSITE" id="PS50086">
    <property type="entry name" value="TBC_RABGAP"/>
    <property type="match status" value="1"/>
</dbReference>
<evidence type="ECO:0000313" key="4">
    <source>
        <dbReference type="Proteomes" id="UP001497600"/>
    </source>
</evidence>
<dbReference type="Proteomes" id="UP001497600">
    <property type="component" value="Chromosome D"/>
</dbReference>
<feature type="compositionally biased region" description="Acidic residues" evidence="1">
    <location>
        <begin position="129"/>
        <end position="146"/>
    </location>
</feature>
<dbReference type="Pfam" id="PF00566">
    <property type="entry name" value="RabGAP-TBC"/>
    <property type="match status" value="2"/>
</dbReference>
<dbReference type="Gene3D" id="1.10.472.80">
    <property type="entry name" value="Ypt/Rab-GAP domain of gyp1p, domain 3"/>
    <property type="match status" value="1"/>
</dbReference>
<evidence type="ECO:0000259" key="2">
    <source>
        <dbReference type="PROSITE" id="PS50086"/>
    </source>
</evidence>
<proteinExistence type="predicted"/>
<organism evidence="3 4">
    <name type="scientific">[Candida] anglica</name>
    <dbReference type="NCBI Taxonomy" id="148631"/>
    <lineage>
        <taxon>Eukaryota</taxon>
        <taxon>Fungi</taxon>
        <taxon>Dikarya</taxon>
        <taxon>Ascomycota</taxon>
        <taxon>Saccharomycotina</taxon>
        <taxon>Pichiomycetes</taxon>
        <taxon>Debaryomycetaceae</taxon>
        <taxon>Kurtzmaniella</taxon>
    </lineage>
</organism>
<dbReference type="SMART" id="SM00164">
    <property type="entry name" value="TBC"/>
    <property type="match status" value="1"/>
</dbReference>
<dbReference type="EMBL" id="OZ004256">
    <property type="protein sequence ID" value="CAK7903184.1"/>
    <property type="molecule type" value="Genomic_DNA"/>
</dbReference>
<evidence type="ECO:0000313" key="3">
    <source>
        <dbReference type="EMBL" id="CAK7903184.1"/>
    </source>
</evidence>
<feature type="domain" description="Rab-GAP TBC" evidence="2">
    <location>
        <begin position="427"/>
        <end position="725"/>
    </location>
</feature>
<dbReference type="SUPFAM" id="SSF47923">
    <property type="entry name" value="Ypt/Rab-GAP domain of gyp1p"/>
    <property type="match status" value="2"/>
</dbReference>
<gene>
    <name evidence="3" type="ORF">CAAN4_D03356</name>
</gene>
<feature type="region of interest" description="Disordered" evidence="1">
    <location>
        <begin position="1"/>
        <end position="147"/>
    </location>
</feature>
<evidence type="ECO:0000256" key="1">
    <source>
        <dbReference type="SAM" id="MobiDB-lite"/>
    </source>
</evidence>
<accession>A0ABP0EC64</accession>
<name>A0ABP0EC64_9ASCO</name>
<protein>
    <recommendedName>
        <fullName evidence="2">Rab-GAP TBC domain-containing protein</fullName>
    </recommendedName>
</protein>
<feature type="region of interest" description="Disordered" evidence="1">
    <location>
        <begin position="265"/>
        <end position="338"/>
    </location>
</feature>
<sequence>MSLAAINRDPSKLSPMAKQGSVTITTRTSGNRNLTGDASERHIMGGPNCQSAKTGQINGSSGSRSSTSNSSHNNMDTSISHSGSNSPSITSSQRLNISKIRNHGGLTSSESNGVHNGKSANTSGRCDDANEEDNDNEDDDDIDNDIDMFNVPLSQKLASISQRERYTFTNNDRTVESTRSSSLLSQTSISSAVSSDVDDTLKPSPIMPLASGNASTFNVEDLHLSQDARDLTLLFNRNEAVQINEEISQRHRMLSSFQKINITIPPVFPNKSKKGNRSVSNYSIPKLPTGGTPRSVSAPHPGGATSNTPSTSIPTPPTQSSTSISSGPAPTSSKYYSFTRPTWLPPKSSYDKKKHQKESKDLIYLAIQKESEQQKKRLANLEMIKQMKRNDLMEWEQNILPDGATVTEKQYLEKLKSKEVQAMYWRGLPVRLRSRIWYDQIGNALQLSEYTCKYYFGKVEKFLNKVNEFNILLRERMNILQSLKKDRLDRATHGKNGLKLKESEITKRLDDYIEMNPNIIKMKRYYDRLSTDLLDTFPDLNYFQNHDIIEALSKIITSFIIYYNETDQGIELDENKFTNLNLNYYFTGLNNLAGILLFHYKEHFKTFISLCNMFQQNIPSLLLAYRAFAETSTTKPQPTSLRQISGDKSQFTSEQKTTLIKAIYENFFNHFEKDLKKQQNRLFVHFRVTGMKPLDYAPSILLGIFSNMFDFQLSCHVLDVFVFENDKFLRSCLLALLDKISFKLYGSKSESLEILGEQNRKILNRRDGSKSIPESYKYLNVGLEYEFMQKVQEIYSKS</sequence>
<dbReference type="InterPro" id="IPR050302">
    <property type="entry name" value="Rab_GAP_TBC_domain"/>
</dbReference>
<dbReference type="InterPro" id="IPR000195">
    <property type="entry name" value="Rab-GAP-TBC_dom"/>
</dbReference>
<reference evidence="3 4" key="1">
    <citation type="submission" date="2024-01" db="EMBL/GenBank/DDBJ databases">
        <authorList>
            <consortium name="Genoscope - CEA"/>
            <person name="William W."/>
        </authorList>
    </citation>
    <scope>NUCLEOTIDE SEQUENCE [LARGE SCALE GENOMIC DNA]</scope>
    <source>
        <strain evidence="3 4">29B2s-10</strain>
    </source>
</reference>
<dbReference type="PANTHER" id="PTHR47219:SF9">
    <property type="entry name" value="GTPASE ACTIVATING PROTEIN AND CENTROSOME-ASSOCIATED, ISOFORM B"/>
    <property type="match status" value="1"/>
</dbReference>
<dbReference type="Gene3D" id="1.10.10.750">
    <property type="entry name" value="Ypt/Rab-GAP domain of gyp1p, domain 1"/>
    <property type="match status" value="1"/>
</dbReference>
<dbReference type="InterPro" id="IPR035969">
    <property type="entry name" value="Rab-GAP_TBC_sf"/>
</dbReference>
<dbReference type="PANTHER" id="PTHR47219">
    <property type="entry name" value="RAB GTPASE-ACTIVATING PROTEIN 1-LIKE"/>
    <property type="match status" value="1"/>
</dbReference>
<feature type="compositionally biased region" description="Polar residues" evidence="1">
    <location>
        <begin position="48"/>
        <end position="57"/>
    </location>
</feature>